<feature type="domain" description="VWFA" evidence="2">
    <location>
        <begin position="662"/>
        <end position="829"/>
    </location>
</feature>
<keyword evidence="1" id="KW-0732">Signal</keyword>
<dbReference type="SMART" id="SM00327">
    <property type="entry name" value="VWA"/>
    <property type="match status" value="1"/>
</dbReference>
<proteinExistence type="predicted"/>
<dbReference type="Gene3D" id="3.40.50.1820">
    <property type="entry name" value="alpha/beta hydrolase"/>
    <property type="match status" value="1"/>
</dbReference>
<dbReference type="Pfam" id="PF00561">
    <property type="entry name" value="Abhydrolase_1"/>
    <property type="match status" value="1"/>
</dbReference>
<reference evidence="4" key="1">
    <citation type="journal article" date="2019" name="Int. J. Syst. Evol. Microbiol.">
        <title>The Global Catalogue of Microorganisms (GCM) 10K type strain sequencing project: providing services to taxonomists for standard genome sequencing and annotation.</title>
        <authorList>
            <consortium name="The Broad Institute Genomics Platform"/>
            <consortium name="The Broad Institute Genome Sequencing Center for Infectious Disease"/>
            <person name="Wu L."/>
            <person name="Ma J."/>
        </authorList>
    </citation>
    <scope>NUCLEOTIDE SEQUENCE [LARGE SCALE GENOMIC DNA]</scope>
    <source>
        <strain evidence="4">CCM 8749</strain>
    </source>
</reference>
<organism evidence="3 4">
    <name type="scientific">Marinicrinis lubricantis</name>
    <dbReference type="NCBI Taxonomy" id="2086470"/>
    <lineage>
        <taxon>Bacteria</taxon>
        <taxon>Bacillati</taxon>
        <taxon>Bacillota</taxon>
        <taxon>Bacilli</taxon>
        <taxon>Bacillales</taxon>
        <taxon>Paenibacillaceae</taxon>
    </lineage>
</organism>
<evidence type="ECO:0000256" key="1">
    <source>
        <dbReference type="SAM" id="SignalP"/>
    </source>
</evidence>
<name>A0ABW1IKT0_9BACL</name>
<evidence type="ECO:0000313" key="4">
    <source>
        <dbReference type="Proteomes" id="UP001596250"/>
    </source>
</evidence>
<dbReference type="EMBL" id="JBHSQV010000029">
    <property type="protein sequence ID" value="MFC5985681.1"/>
    <property type="molecule type" value="Genomic_DNA"/>
</dbReference>
<dbReference type="InterPro" id="IPR036465">
    <property type="entry name" value="vWFA_dom_sf"/>
</dbReference>
<evidence type="ECO:0000313" key="3">
    <source>
        <dbReference type="EMBL" id="MFC5985681.1"/>
    </source>
</evidence>
<protein>
    <submittedName>
        <fullName evidence="3">Alpha/beta fold hydrolase</fullName>
    </submittedName>
</protein>
<sequence>MIRSMKLLWCTLILSVFAATLPVIPVQAEEYDPYEVVENIPVLFVHGYNDDGESWKNSEIYSYLQIQGSKVVSVDYGDYNRNDITSDKIQQIYSDAIAQLPKDSKFDIIVHSMGGLLTRYYFTEHPEIQDRVRRVIFIGTPHHGSHAALMNRLQGMIDDPGDYFEDGRNNQDIKEYRKLYQAYADSMFDSYSGGQISSQPYEVWLTENHPEVMETIKNRQLEEAGQGLEKLGTNVLAGSLDYRYSGAFEEYAKLLIGRILEREARTATYHTMFPKLNPQDDVSDENQIPDKSFVDEGTFWVEMKANCWGFCGDGQQFSAKNIVQDRLMLERFYLQNHIAEDGREVKESVVANLFLHRLWLDESYYRYSALNHNEYFPQYISIATVDDLDHFAGRKVVDMFTKNYSLWDNEEHDGVVPLSSAKLEVWPGLDPEENMDRNVQILPDQDMSSDRTVQKKSGNYIFHSDQMQQTDVLLQEYENPFTGEDDEDLLLKIDPNDASEISGRMAIVRVDSDYYGTELKLTIHAKGRANVRIAERDTYQTWDEMKPVPLTWSENNEWVGEYAFTPSEKVKDYFVFSDSEVTVSYLPPGEGEEIPKYPYYIQMLNTTLDGSTMKHQFRIIDRSTGKSVGDMRSKDFIVKLNDSSLLNPWLMVEKQTLTHSSSIVLNLDYSGSMNGWPKQLSQAAAYDFIRNLEGKTDAMVGVLGFTEEIKVLQQLTDQYGDASLTVYTNLDGGTALYDAVVAGANLLSEERGRKSMIVLSDGNDEDSRAELEDAIRIAKEEQISVYPIGLGDVDLDVLQQLADETGGKMLHTLSADDLSEIYDTVTKEEDYIYTLEYEAGDLSSENVLQLALTSDRSNEAKVSYGPLDIDLERWPWKKFSKMIEDIKEGYGSGNRDN</sequence>
<accession>A0ABW1IKT0</accession>
<gene>
    <name evidence="3" type="ORF">ACFPXP_04450</name>
</gene>
<dbReference type="GO" id="GO:0016787">
    <property type="term" value="F:hydrolase activity"/>
    <property type="evidence" value="ECO:0007669"/>
    <property type="project" value="UniProtKB-KW"/>
</dbReference>
<dbReference type="InterPro" id="IPR000073">
    <property type="entry name" value="AB_hydrolase_1"/>
</dbReference>
<dbReference type="InterPro" id="IPR002035">
    <property type="entry name" value="VWF_A"/>
</dbReference>
<dbReference type="PANTHER" id="PTHR11440">
    <property type="entry name" value="LECITHIN-CHOLESTEROL ACYLTRANSFERASE-RELATED"/>
    <property type="match status" value="1"/>
</dbReference>
<dbReference type="SUPFAM" id="SSF53474">
    <property type="entry name" value="alpha/beta-Hydrolases"/>
    <property type="match status" value="1"/>
</dbReference>
<dbReference type="InterPro" id="IPR029058">
    <property type="entry name" value="AB_hydrolase_fold"/>
</dbReference>
<dbReference type="PROSITE" id="PS50234">
    <property type="entry name" value="VWFA"/>
    <property type="match status" value="1"/>
</dbReference>
<dbReference type="RefSeq" id="WP_379892759.1">
    <property type="nucleotide sequence ID" value="NZ_CBCSCT010000012.1"/>
</dbReference>
<evidence type="ECO:0000259" key="2">
    <source>
        <dbReference type="PROSITE" id="PS50234"/>
    </source>
</evidence>
<keyword evidence="3" id="KW-0378">Hydrolase</keyword>
<dbReference type="Proteomes" id="UP001596250">
    <property type="component" value="Unassembled WGS sequence"/>
</dbReference>
<feature type="chain" id="PRO_5047382648" evidence="1">
    <location>
        <begin position="19"/>
        <end position="897"/>
    </location>
</feature>
<dbReference type="Pfam" id="PF00092">
    <property type="entry name" value="VWA"/>
    <property type="match status" value="1"/>
</dbReference>
<dbReference type="CDD" id="cd00198">
    <property type="entry name" value="vWFA"/>
    <property type="match status" value="1"/>
</dbReference>
<keyword evidence="4" id="KW-1185">Reference proteome</keyword>
<dbReference type="SUPFAM" id="SSF53300">
    <property type="entry name" value="vWA-like"/>
    <property type="match status" value="1"/>
</dbReference>
<dbReference type="Gene3D" id="3.40.50.410">
    <property type="entry name" value="von Willebrand factor, type A domain"/>
    <property type="match status" value="1"/>
</dbReference>
<comment type="caution">
    <text evidence="3">The sequence shown here is derived from an EMBL/GenBank/DDBJ whole genome shotgun (WGS) entry which is preliminary data.</text>
</comment>
<feature type="signal peptide" evidence="1">
    <location>
        <begin position="1"/>
        <end position="18"/>
    </location>
</feature>